<feature type="transmembrane region" description="Helical" evidence="1">
    <location>
        <begin position="82"/>
        <end position="105"/>
    </location>
</feature>
<dbReference type="OMA" id="MTIGLYV"/>
<feature type="transmembrane region" description="Helical" evidence="1">
    <location>
        <begin position="139"/>
        <end position="159"/>
    </location>
</feature>
<gene>
    <name evidence="2" type="ORF">AAJ76_2000123864</name>
</gene>
<keyword evidence="3" id="KW-1185">Reference proteome</keyword>
<keyword evidence="1" id="KW-0472">Membrane</keyword>
<evidence type="ECO:0000313" key="3">
    <source>
        <dbReference type="Proteomes" id="UP000034350"/>
    </source>
</evidence>
<comment type="caution">
    <text evidence="2">The sequence shown here is derived from an EMBL/GenBank/DDBJ whole genome shotgun (WGS) entry which is preliminary data.</text>
</comment>
<dbReference type="VEuPathDB" id="MicrosporidiaDB:G9O61_00g006490"/>
<dbReference type="Pfam" id="PF17009">
    <property type="entry name" value="DUF5090"/>
    <property type="match status" value="1"/>
</dbReference>
<sequence>MEEENVQNQAISQAAEVEKKVTEQITNIENSKLASNLPTDVQSLHITDIIKLIFFTGIVNFFPLFLIFGTEFSSKFDFLRKILHLFFITFFVGSMLVTMCCFISGAQEIYKFVVVVMFCKDVLGAILLLMFSTTSLTNLVFAFLYLAYILIQDLALLYYMGIYLKRLQSDKYDDYGVKIVRKEQEKV</sequence>
<proteinExistence type="predicted"/>
<dbReference type="RefSeq" id="XP_024332317.1">
    <property type="nucleotide sequence ID" value="XM_024474436.1"/>
</dbReference>
<dbReference type="Proteomes" id="UP000034350">
    <property type="component" value="Unassembled WGS sequence"/>
</dbReference>
<accession>A0A0F9WJ53</accession>
<feature type="transmembrane region" description="Helical" evidence="1">
    <location>
        <begin position="112"/>
        <end position="133"/>
    </location>
</feature>
<keyword evidence="1" id="KW-0812">Transmembrane</keyword>
<keyword evidence="1" id="KW-1133">Transmembrane helix</keyword>
<dbReference type="VEuPathDB" id="MicrosporidiaDB:AAJ76_2000123864"/>
<name>A0A0F9WJ53_9MICR</name>
<protein>
    <submittedName>
        <fullName evidence="2">Uncharacterized protein</fullName>
    </submittedName>
</protein>
<dbReference type="GeneID" id="36319357"/>
<evidence type="ECO:0000256" key="1">
    <source>
        <dbReference type="SAM" id="Phobius"/>
    </source>
</evidence>
<dbReference type="AlphaFoldDB" id="A0A0F9WJ53"/>
<dbReference type="OrthoDB" id="2190291at2759"/>
<dbReference type="InterPro" id="IPR031539">
    <property type="entry name" value="DUF5090"/>
</dbReference>
<reference evidence="2 3" key="1">
    <citation type="journal article" date="2015" name="Environ. Microbiol.">
        <title>Genome analyses suggest the presence of polyploidy and recent human-driven expansions in eight global populations of the honeybee pathogen Nosema ceranae.</title>
        <authorList>
            <person name="Pelin A."/>
            <person name="Selman M."/>
            <person name="Aris-Brosou S."/>
            <person name="Farinelli L."/>
            <person name="Corradi N."/>
        </authorList>
    </citation>
    <scope>NUCLEOTIDE SEQUENCE [LARGE SCALE GENOMIC DNA]</scope>
    <source>
        <strain evidence="2 3">PA08 1199</strain>
    </source>
</reference>
<dbReference type="VEuPathDB" id="MicrosporidiaDB:NCER_100178"/>
<evidence type="ECO:0000313" key="2">
    <source>
        <dbReference type="EMBL" id="KKO76575.1"/>
    </source>
</evidence>
<organism evidence="2 3">
    <name type="scientific">Vairimorpha ceranae</name>
    <dbReference type="NCBI Taxonomy" id="40302"/>
    <lineage>
        <taxon>Eukaryota</taxon>
        <taxon>Fungi</taxon>
        <taxon>Fungi incertae sedis</taxon>
        <taxon>Microsporidia</taxon>
        <taxon>Nosematidae</taxon>
        <taxon>Vairimorpha</taxon>
    </lineage>
</organism>
<feature type="transmembrane region" description="Helical" evidence="1">
    <location>
        <begin position="52"/>
        <end position="70"/>
    </location>
</feature>
<dbReference type="EMBL" id="JPQZ01000002">
    <property type="protein sequence ID" value="KKO76575.1"/>
    <property type="molecule type" value="Genomic_DNA"/>
</dbReference>